<dbReference type="EMBL" id="GG705011">
    <property type="protein sequence ID" value="EEY94466.1"/>
    <property type="molecule type" value="Genomic_DNA"/>
</dbReference>
<accession>D0SKU4</accession>
<dbReference type="AlphaFoldDB" id="D0SKU4"/>
<reference evidence="3" key="1">
    <citation type="journal article" date="2012" name="PLoS ONE">
        <title>The success of Acinetobacter species; genetic, metabolic and virulence attributes.</title>
        <authorList>
            <person name="Peleg A.Y."/>
            <person name="de Breij A."/>
            <person name="Adams M.D."/>
            <person name="Cerqueira G.M."/>
            <person name="Mocali S."/>
            <person name="Galardini M."/>
            <person name="Nibbering P.H."/>
            <person name="Earl A.M."/>
            <person name="Ward D.V."/>
            <person name="Paterson D.L."/>
            <person name="Seifert H."/>
            <person name="Dijkshoorn L."/>
        </authorList>
    </citation>
    <scope>NUCLEOTIDE SEQUENCE [LARGE SCALE GENOMIC DNA]</scope>
    <source>
        <strain evidence="3">SH205</strain>
    </source>
</reference>
<dbReference type="Proteomes" id="UP000018442">
    <property type="component" value="Unassembled WGS sequence"/>
</dbReference>
<feature type="transmembrane region" description="Helical" evidence="1">
    <location>
        <begin position="24"/>
        <end position="45"/>
    </location>
</feature>
<sequence>MMHDFSKPQPHVASKEEIARKRKLPVYMLIIVGLFLLALLIFMVADHSNKPTAQVIMSQLHSVLLNA</sequence>
<evidence type="ECO:0000313" key="3">
    <source>
        <dbReference type="Proteomes" id="UP000018442"/>
    </source>
</evidence>
<gene>
    <name evidence="2" type="ORF">HMPREF0026_01742</name>
</gene>
<keyword evidence="1" id="KW-0812">Transmembrane</keyword>
<proteinExistence type="predicted"/>
<keyword evidence="1" id="KW-0472">Membrane</keyword>
<name>D0SKU4_ACIJU</name>
<evidence type="ECO:0000256" key="1">
    <source>
        <dbReference type="SAM" id="Phobius"/>
    </source>
</evidence>
<protein>
    <submittedName>
        <fullName evidence="2">Uncharacterized protein</fullName>
    </submittedName>
</protein>
<organism evidence="2 3">
    <name type="scientific">Acinetobacter junii SH205</name>
    <dbReference type="NCBI Taxonomy" id="575587"/>
    <lineage>
        <taxon>Bacteria</taxon>
        <taxon>Pseudomonadati</taxon>
        <taxon>Pseudomonadota</taxon>
        <taxon>Gammaproteobacteria</taxon>
        <taxon>Moraxellales</taxon>
        <taxon>Moraxellaceae</taxon>
        <taxon>Acinetobacter</taxon>
    </lineage>
</organism>
<keyword evidence="1" id="KW-1133">Transmembrane helix</keyword>
<dbReference type="HOGENOM" id="CLU_163128_2_0_6"/>
<evidence type="ECO:0000313" key="2">
    <source>
        <dbReference type="EMBL" id="EEY94466.1"/>
    </source>
</evidence>